<dbReference type="PANTHER" id="PTHR36509">
    <property type="entry name" value="BLL3101 PROTEIN"/>
    <property type="match status" value="1"/>
</dbReference>
<evidence type="ECO:0000313" key="3">
    <source>
        <dbReference type="Proteomes" id="UP000199347"/>
    </source>
</evidence>
<sequence>MRALVIILGVAIAFVLGVGSAFLSLRDLTPIDTIESGAWKGWPRAGTEDEDPYSRARLARTGELALGPSEGLKLLARSDDTGGDLSGACSYEISGQMPAARLWTIAVETAAGGHLPPAERGGRALGSDEIVRKADGTFTITLAPDPQPGNWLSSEGAGQIRLAARLYDTTARTVTALTQFTVPAITPKGCR</sequence>
<dbReference type="PANTHER" id="PTHR36509:SF2">
    <property type="entry name" value="BLL3101 PROTEIN"/>
    <property type="match status" value="1"/>
</dbReference>
<dbReference type="InterPro" id="IPR010621">
    <property type="entry name" value="DUF1214"/>
</dbReference>
<dbReference type="EMBL" id="FMVW01000001">
    <property type="protein sequence ID" value="SCZ24011.1"/>
    <property type="molecule type" value="Genomic_DNA"/>
</dbReference>
<dbReference type="STRING" id="1120955.SAMN03080610_00635"/>
<feature type="domain" description="DUF1214" evidence="1">
    <location>
        <begin position="71"/>
        <end position="170"/>
    </location>
</feature>
<proteinExistence type="predicted"/>
<dbReference type="InterPro" id="IPR037049">
    <property type="entry name" value="DUF1214_C_sf"/>
</dbReference>
<evidence type="ECO:0000313" key="2">
    <source>
        <dbReference type="EMBL" id="SCZ24011.1"/>
    </source>
</evidence>
<dbReference type="InterPro" id="IPR012038">
    <property type="entry name" value="UCP009471"/>
</dbReference>
<organism evidence="2 3">
    <name type="scientific">Afifella marina DSM 2698</name>
    <dbReference type="NCBI Taxonomy" id="1120955"/>
    <lineage>
        <taxon>Bacteria</taxon>
        <taxon>Pseudomonadati</taxon>
        <taxon>Pseudomonadota</taxon>
        <taxon>Alphaproteobacteria</taxon>
        <taxon>Hyphomicrobiales</taxon>
        <taxon>Afifellaceae</taxon>
        <taxon>Afifella</taxon>
    </lineage>
</organism>
<dbReference type="PIRSF" id="PIRSF009471">
    <property type="entry name" value="UCP009471"/>
    <property type="match status" value="1"/>
</dbReference>
<dbReference type="Gene3D" id="2.60.120.600">
    <property type="entry name" value="Domain of unknown function DUF1214, C-terminal domain"/>
    <property type="match status" value="1"/>
</dbReference>
<keyword evidence="3" id="KW-1185">Reference proteome</keyword>
<dbReference type="OrthoDB" id="7837485at2"/>
<dbReference type="Proteomes" id="UP000199347">
    <property type="component" value="Unassembled WGS sequence"/>
</dbReference>
<dbReference type="Pfam" id="PF06742">
    <property type="entry name" value="DUF1214"/>
    <property type="match status" value="1"/>
</dbReference>
<name>A0A1G5MH79_AFIMA</name>
<reference evidence="2 3" key="1">
    <citation type="submission" date="2016-10" db="EMBL/GenBank/DDBJ databases">
        <authorList>
            <person name="de Groot N.N."/>
        </authorList>
    </citation>
    <scope>NUCLEOTIDE SEQUENCE [LARGE SCALE GENOMIC DNA]</scope>
    <source>
        <strain evidence="2 3">DSM 2698</strain>
    </source>
</reference>
<evidence type="ECO:0000259" key="1">
    <source>
        <dbReference type="Pfam" id="PF06742"/>
    </source>
</evidence>
<accession>A0A1G5MH79</accession>
<dbReference type="SUPFAM" id="SSF160935">
    <property type="entry name" value="VPA0735-like"/>
    <property type="match status" value="1"/>
</dbReference>
<protein>
    <recommendedName>
        <fullName evidence="1">DUF1214 domain-containing protein</fullName>
    </recommendedName>
</protein>
<dbReference type="AlphaFoldDB" id="A0A1G5MH79"/>
<dbReference type="RefSeq" id="WP_092809429.1">
    <property type="nucleotide sequence ID" value="NZ_FMVW01000001.1"/>
</dbReference>
<gene>
    <name evidence="2" type="ORF">SAMN03080610_00635</name>
</gene>